<comment type="caution">
    <text evidence="1">The sequence shown here is derived from an EMBL/GenBank/DDBJ whole genome shotgun (WGS) entry which is preliminary data.</text>
</comment>
<reference evidence="1" key="1">
    <citation type="journal article" date="2015" name="Nature">
        <title>Complex archaea that bridge the gap between prokaryotes and eukaryotes.</title>
        <authorList>
            <person name="Spang A."/>
            <person name="Saw J.H."/>
            <person name="Jorgensen S.L."/>
            <person name="Zaremba-Niedzwiedzka K."/>
            <person name="Martijn J."/>
            <person name="Lind A.E."/>
            <person name="van Eijk R."/>
            <person name="Schleper C."/>
            <person name="Guy L."/>
            <person name="Ettema T.J."/>
        </authorList>
    </citation>
    <scope>NUCLEOTIDE SEQUENCE</scope>
</reference>
<dbReference type="EMBL" id="LAZR01005962">
    <property type="protein sequence ID" value="KKM95783.1"/>
    <property type="molecule type" value="Genomic_DNA"/>
</dbReference>
<evidence type="ECO:0000313" key="1">
    <source>
        <dbReference type="EMBL" id="KKM95783.1"/>
    </source>
</evidence>
<proteinExistence type="predicted"/>
<sequence>MSDPAEFQRQMMDFLNKSSDLHRNMAEEATERGDNAVNAANKLTEMIAMAQKQKPDEEVTEKFGSAAMQIAQLMIIEASVARLEVALHTSTATLQTTILSAVAAAAIHIREGGMEFDFLTPRGPETPGKPN</sequence>
<gene>
    <name evidence="1" type="ORF">LCGC14_1184790</name>
</gene>
<organism evidence="1">
    <name type="scientific">marine sediment metagenome</name>
    <dbReference type="NCBI Taxonomy" id="412755"/>
    <lineage>
        <taxon>unclassified sequences</taxon>
        <taxon>metagenomes</taxon>
        <taxon>ecological metagenomes</taxon>
    </lineage>
</organism>
<accession>A0A0F9LQY4</accession>
<protein>
    <submittedName>
        <fullName evidence="1">Uncharacterized protein</fullName>
    </submittedName>
</protein>
<name>A0A0F9LQY4_9ZZZZ</name>
<dbReference type="AlphaFoldDB" id="A0A0F9LQY4"/>